<dbReference type="OMA" id="WITITPE"/>
<sequence length="270" mass="29347">MFHGPILVNCCALLLLGLSSGQNTSISPWIAALDDPSTIISCEPWITITPEPWTTTSNGPSTATSSRRTTSSLMKETQLANQNLTARKVCVFRSLVARGRAANAEHPGEFAPSSSRMDLMEYDCVAERYALRHVCLCDRKQSPAAYRPGYQENIHILQTTSTNTLGALQNAISTFTSELTSNGIPSNMAFSANVNQRQHRTVTRVSKVIWGTNRYVGCATQLCRGFYFTSCMYRNPVNVVGSNIYSIGAVCSACPAGPNNCNTAIGLCSW</sequence>
<feature type="domain" description="SCP" evidence="3">
    <location>
        <begin position="85"/>
        <end position="241"/>
    </location>
</feature>
<dbReference type="SMART" id="SM00198">
    <property type="entry name" value="SCP"/>
    <property type="match status" value="1"/>
</dbReference>
<keyword evidence="5" id="KW-1185">Reference proteome</keyword>
<name>A0A0R3PBS0_ANGCS</name>
<dbReference type="SUPFAM" id="SSF55797">
    <property type="entry name" value="PR-1-like"/>
    <property type="match status" value="1"/>
</dbReference>
<keyword evidence="2" id="KW-0732">Signal</keyword>
<evidence type="ECO:0000256" key="1">
    <source>
        <dbReference type="SAM" id="MobiDB-lite"/>
    </source>
</evidence>
<accession>A0A0R3PBS0</accession>
<dbReference type="AlphaFoldDB" id="A0A0R3PBS0"/>
<gene>
    <name evidence="4" type="ORF">ACOC_LOCUS1167</name>
</gene>
<proteinExistence type="predicted"/>
<dbReference type="OrthoDB" id="5816351at2759"/>
<evidence type="ECO:0000256" key="2">
    <source>
        <dbReference type="SAM" id="SignalP"/>
    </source>
</evidence>
<feature type="signal peptide" evidence="2">
    <location>
        <begin position="1"/>
        <end position="21"/>
    </location>
</feature>
<reference evidence="4 5" key="2">
    <citation type="submission" date="2018-11" db="EMBL/GenBank/DDBJ databases">
        <authorList>
            <consortium name="Pathogen Informatics"/>
        </authorList>
    </citation>
    <scope>NUCLEOTIDE SEQUENCE [LARGE SCALE GENOMIC DNA]</scope>
    <source>
        <strain evidence="4 5">Costa Rica</strain>
    </source>
</reference>
<feature type="region of interest" description="Disordered" evidence="1">
    <location>
        <begin position="51"/>
        <end position="73"/>
    </location>
</feature>
<protein>
    <submittedName>
        <fullName evidence="6">SCP domain-containing protein</fullName>
    </submittedName>
</protein>
<dbReference type="InterPro" id="IPR014044">
    <property type="entry name" value="CAP_dom"/>
</dbReference>
<evidence type="ECO:0000313" key="4">
    <source>
        <dbReference type="EMBL" id="VDM52752.1"/>
    </source>
</evidence>
<dbReference type="Proteomes" id="UP000267027">
    <property type="component" value="Unassembled WGS sequence"/>
</dbReference>
<dbReference type="InterPro" id="IPR035940">
    <property type="entry name" value="CAP_sf"/>
</dbReference>
<dbReference type="WBParaSite" id="ACOC_0000116601-mRNA-1">
    <property type="protein sequence ID" value="ACOC_0000116601-mRNA-1"/>
    <property type="gene ID" value="ACOC_0000116601"/>
</dbReference>
<dbReference type="Pfam" id="PF00188">
    <property type="entry name" value="CAP"/>
    <property type="match status" value="1"/>
</dbReference>
<evidence type="ECO:0000313" key="5">
    <source>
        <dbReference type="Proteomes" id="UP000267027"/>
    </source>
</evidence>
<reference evidence="6" key="1">
    <citation type="submission" date="2017-02" db="UniProtKB">
        <authorList>
            <consortium name="WormBaseParasite"/>
        </authorList>
    </citation>
    <scope>IDENTIFICATION</scope>
</reference>
<dbReference type="CDD" id="cd05380">
    <property type="entry name" value="CAP_euk"/>
    <property type="match status" value="1"/>
</dbReference>
<feature type="chain" id="PRO_5043130015" evidence="2">
    <location>
        <begin position="22"/>
        <end position="270"/>
    </location>
</feature>
<dbReference type="EMBL" id="UYYA01000160">
    <property type="protein sequence ID" value="VDM52752.1"/>
    <property type="molecule type" value="Genomic_DNA"/>
</dbReference>
<organism evidence="6">
    <name type="scientific">Angiostrongylus costaricensis</name>
    <name type="common">Nematode worm</name>
    <dbReference type="NCBI Taxonomy" id="334426"/>
    <lineage>
        <taxon>Eukaryota</taxon>
        <taxon>Metazoa</taxon>
        <taxon>Ecdysozoa</taxon>
        <taxon>Nematoda</taxon>
        <taxon>Chromadorea</taxon>
        <taxon>Rhabditida</taxon>
        <taxon>Rhabditina</taxon>
        <taxon>Rhabditomorpha</taxon>
        <taxon>Strongyloidea</taxon>
        <taxon>Metastrongylidae</taxon>
        <taxon>Angiostrongylus</taxon>
    </lineage>
</organism>
<dbReference type="Gene3D" id="3.40.33.10">
    <property type="entry name" value="CAP"/>
    <property type="match status" value="1"/>
</dbReference>
<evidence type="ECO:0000313" key="6">
    <source>
        <dbReference type="WBParaSite" id="ACOC_0000116601-mRNA-1"/>
    </source>
</evidence>
<evidence type="ECO:0000259" key="3">
    <source>
        <dbReference type="SMART" id="SM00198"/>
    </source>
</evidence>
<feature type="compositionally biased region" description="Low complexity" evidence="1">
    <location>
        <begin position="51"/>
        <end position="72"/>
    </location>
</feature>